<dbReference type="EMBL" id="KB309374">
    <property type="protein sequence ID" value="ELT94616.1"/>
    <property type="molecule type" value="Genomic_DNA"/>
</dbReference>
<evidence type="ECO:0000313" key="2">
    <source>
        <dbReference type="EnsemblMetazoa" id="CapteP207461"/>
    </source>
</evidence>
<sequence length="270" mass="29965">MHTAFSKNFILSSKCSPRKSTRKKSWLCQQADLAFIPLCAIPFGALQQISFNQDINTISKGCLGCLAIPITSLGRGSAAELPPNSRHLFATSVRLCNSETTGRQDLHAASAYDTARDGERQTTCYGSVSARRRKLSAKKRRPQAVLTVDTKARRRIRETHRFNIRFPCAADTMLKRERNCESDVLAYVGMIRARMRGGVNSAQQVSRETSANTPVEAYVRGYTTTPDGEEMIFLCQQVNAQEFSPLCMLNWPARVALVTLMNAPIDAVTI</sequence>
<reference evidence="2" key="3">
    <citation type="submission" date="2015-06" db="UniProtKB">
        <authorList>
            <consortium name="EnsemblMetazoa"/>
        </authorList>
    </citation>
    <scope>IDENTIFICATION</scope>
</reference>
<accession>R7TT01</accession>
<dbReference type="EnsemblMetazoa" id="CapteT207461">
    <property type="protein sequence ID" value="CapteP207461"/>
    <property type="gene ID" value="CapteG207461"/>
</dbReference>
<dbReference type="AlphaFoldDB" id="R7TT01"/>
<protein>
    <submittedName>
        <fullName evidence="1 2">Uncharacterized protein</fullName>
    </submittedName>
</protein>
<name>R7TT01_CAPTE</name>
<dbReference type="HOGENOM" id="CLU_1031529_0_0_1"/>
<keyword evidence="3" id="KW-1185">Reference proteome</keyword>
<dbReference type="EMBL" id="AMQN01002502">
    <property type="status" value="NOT_ANNOTATED_CDS"/>
    <property type="molecule type" value="Genomic_DNA"/>
</dbReference>
<reference evidence="1 3" key="2">
    <citation type="journal article" date="2013" name="Nature">
        <title>Insights into bilaterian evolution from three spiralian genomes.</title>
        <authorList>
            <person name="Simakov O."/>
            <person name="Marletaz F."/>
            <person name="Cho S.J."/>
            <person name="Edsinger-Gonzales E."/>
            <person name="Havlak P."/>
            <person name="Hellsten U."/>
            <person name="Kuo D.H."/>
            <person name="Larsson T."/>
            <person name="Lv J."/>
            <person name="Arendt D."/>
            <person name="Savage R."/>
            <person name="Osoegawa K."/>
            <person name="de Jong P."/>
            <person name="Grimwood J."/>
            <person name="Chapman J.A."/>
            <person name="Shapiro H."/>
            <person name="Aerts A."/>
            <person name="Otillar R.P."/>
            <person name="Terry A.Y."/>
            <person name="Boore J.L."/>
            <person name="Grigoriev I.V."/>
            <person name="Lindberg D.R."/>
            <person name="Seaver E.C."/>
            <person name="Weisblat D.A."/>
            <person name="Putnam N.H."/>
            <person name="Rokhsar D.S."/>
        </authorList>
    </citation>
    <scope>NUCLEOTIDE SEQUENCE</scope>
    <source>
        <strain evidence="1 3">I ESC-2004</strain>
    </source>
</reference>
<gene>
    <name evidence="1" type="ORF">CAPTEDRAFT_207461</name>
</gene>
<dbReference type="Proteomes" id="UP000014760">
    <property type="component" value="Unassembled WGS sequence"/>
</dbReference>
<evidence type="ECO:0000313" key="3">
    <source>
        <dbReference type="Proteomes" id="UP000014760"/>
    </source>
</evidence>
<proteinExistence type="predicted"/>
<evidence type="ECO:0000313" key="1">
    <source>
        <dbReference type="EMBL" id="ELT94616.1"/>
    </source>
</evidence>
<reference evidence="3" key="1">
    <citation type="submission" date="2012-12" db="EMBL/GenBank/DDBJ databases">
        <authorList>
            <person name="Hellsten U."/>
            <person name="Grimwood J."/>
            <person name="Chapman J.A."/>
            <person name="Shapiro H."/>
            <person name="Aerts A."/>
            <person name="Otillar R.P."/>
            <person name="Terry A.Y."/>
            <person name="Boore J.L."/>
            <person name="Simakov O."/>
            <person name="Marletaz F."/>
            <person name="Cho S.-J."/>
            <person name="Edsinger-Gonzales E."/>
            <person name="Havlak P."/>
            <person name="Kuo D.-H."/>
            <person name="Larsson T."/>
            <person name="Lv J."/>
            <person name="Arendt D."/>
            <person name="Savage R."/>
            <person name="Osoegawa K."/>
            <person name="de Jong P."/>
            <person name="Lindberg D.R."/>
            <person name="Seaver E.C."/>
            <person name="Weisblat D.A."/>
            <person name="Putnam N.H."/>
            <person name="Grigoriev I.V."/>
            <person name="Rokhsar D.S."/>
        </authorList>
    </citation>
    <scope>NUCLEOTIDE SEQUENCE</scope>
    <source>
        <strain evidence="3">I ESC-2004</strain>
    </source>
</reference>
<organism evidence="1">
    <name type="scientific">Capitella teleta</name>
    <name type="common">Polychaete worm</name>
    <dbReference type="NCBI Taxonomy" id="283909"/>
    <lineage>
        <taxon>Eukaryota</taxon>
        <taxon>Metazoa</taxon>
        <taxon>Spiralia</taxon>
        <taxon>Lophotrochozoa</taxon>
        <taxon>Annelida</taxon>
        <taxon>Polychaeta</taxon>
        <taxon>Sedentaria</taxon>
        <taxon>Scolecida</taxon>
        <taxon>Capitellidae</taxon>
        <taxon>Capitella</taxon>
    </lineage>
</organism>